<evidence type="ECO:0000259" key="20">
    <source>
        <dbReference type="SMART" id="SM00458"/>
    </source>
</evidence>
<protein>
    <recommendedName>
        <fullName evidence="5 18">Polypeptide N-acetylgalactosaminyltransferase</fullName>
        <ecNumber evidence="18">2.4.1.-</ecNumber>
    </recommendedName>
    <alternativeName>
        <fullName evidence="18">Protein-UDP acetylgalactosaminyltransferase</fullName>
    </alternativeName>
</protein>
<dbReference type="Pfam" id="PF00652">
    <property type="entry name" value="Ricin_B_lectin"/>
    <property type="match status" value="1"/>
</dbReference>
<evidence type="ECO:0000256" key="19">
    <source>
        <dbReference type="SAM" id="SignalP"/>
    </source>
</evidence>
<dbReference type="PROSITE" id="PS50231">
    <property type="entry name" value="RICIN_B_LECTIN"/>
    <property type="match status" value="1"/>
</dbReference>
<dbReference type="SUPFAM" id="SSF50370">
    <property type="entry name" value="Ricin B-like lectins"/>
    <property type="match status" value="1"/>
</dbReference>
<evidence type="ECO:0000256" key="14">
    <source>
        <dbReference type="ARBA" id="ARBA00023136"/>
    </source>
</evidence>
<evidence type="ECO:0000256" key="8">
    <source>
        <dbReference type="ARBA" id="ARBA00022692"/>
    </source>
</evidence>
<evidence type="ECO:0000256" key="6">
    <source>
        <dbReference type="ARBA" id="ARBA00022676"/>
    </source>
</evidence>
<dbReference type="GO" id="GO:0000139">
    <property type="term" value="C:Golgi membrane"/>
    <property type="evidence" value="ECO:0007669"/>
    <property type="project" value="UniProtKB-SubCell"/>
</dbReference>
<dbReference type="PANTHER" id="PTHR11675:SF50">
    <property type="entry name" value="POLYPEPTIDE N-ACETYLGALACTOSAMINYLTRANSFERASE 8-RELATED"/>
    <property type="match status" value="1"/>
</dbReference>
<evidence type="ECO:0000256" key="10">
    <source>
        <dbReference type="ARBA" id="ARBA00022734"/>
    </source>
</evidence>
<evidence type="ECO:0000256" key="4">
    <source>
        <dbReference type="ARBA" id="ARBA00005680"/>
    </source>
</evidence>
<name>A0A3Q2XM42_HIPCM</name>
<accession>A0A3Q2XM42</accession>
<keyword evidence="11" id="KW-0735">Signal-anchor</keyword>
<dbReference type="Proteomes" id="UP000264820">
    <property type="component" value="Unplaced"/>
</dbReference>
<keyword evidence="17 18" id="KW-0464">Manganese</keyword>
<dbReference type="InterPro" id="IPR001173">
    <property type="entry name" value="Glyco_trans_2-like"/>
</dbReference>
<reference evidence="21" key="2">
    <citation type="submission" date="2025-09" db="UniProtKB">
        <authorList>
            <consortium name="Ensembl"/>
        </authorList>
    </citation>
    <scope>IDENTIFICATION</scope>
</reference>
<dbReference type="Gene3D" id="3.90.550.10">
    <property type="entry name" value="Spore Coat Polysaccharide Biosynthesis Protein SpsA, Chain A"/>
    <property type="match status" value="1"/>
</dbReference>
<dbReference type="AlphaFoldDB" id="A0A3Q2XM42"/>
<comment type="cofactor">
    <cofactor evidence="1 18">
        <name>Mn(2+)</name>
        <dbReference type="ChEBI" id="CHEBI:29035"/>
    </cofactor>
</comment>
<dbReference type="InterPro" id="IPR035992">
    <property type="entry name" value="Ricin_B-like_lectins"/>
</dbReference>
<keyword evidence="13 18" id="KW-0333">Golgi apparatus</keyword>
<keyword evidence="9" id="KW-0479">Metal-binding</keyword>
<sequence length="575" mass="65795">CACERPKTIKSCVVSLSFLIDVIAVNKLQPAPVLLEAEDKAEKEDKKENKMVVRKLFPNSALFKKWGEGLSEEEQKEAEDLFAKYGYNTFLSDRLPLNREIPDTRHPRCIQKKYPADLPSLSVVLIYLNEALSIIKRAIRSIIDKTPASLLREIILVDDHSTNEDLKEKLDDYIRIIHEERAGLLKRVVHKEQLGLTQARLSGWKTATGDVVAILDAHIEVHVQWLVAEPLLARIKEDPTVILTPVFDRVNYDDLTVTHYVPAADAFDWALWCMYESFRPEWYKLKDESLPAKSPSIMGIFAADRKFFGEIGSLDGGMKIYGGENVELGIRVWLCGGSVEVIPCSKIAHIERDSKPYLPDLSITMKRNALRVAEVWLDEYKYNVNIAWNLPLQNHGVDIGDVSERKALRKRLKCKPFKWYLDNVYPMLDPLQDLVAYGALINQLKPDLCIDQGPVPGSTPIIYSCHYFAPQRCYYRTNGELYVGGIKSHTYNSNRCLVDPGSGVYPALYECKIAKQKKFNMFWDFKQGSSIQNRDTKRCLEIAQGEDSYYQLIVQRCSGQIWNIQNDIREREARV</sequence>
<comment type="similarity">
    <text evidence="4 18">Belongs to the glycosyltransferase 2 family. GalNAc-T subfamily.</text>
</comment>
<dbReference type="GO" id="GO:0006493">
    <property type="term" value="P:protein O-linked glycosylation"/>
    <property type="evidence" value="ECO:0007669"/>
    <property type="project" value="TreeGrafter"/>
</dbReference>
<dbReference type="SUPFAM" id="SSF53448">
    <property type="entry name" value="Nucleotide-diphospho-sugar transferases"/>
    <property type="match status" value="1"/>
</dbReference>
<evidence type="ECO:0000313" key="21">
    <source>
        <dbReference type="Ensembl" id="ENSHCOP00000005042.1"/>
    </source>
</evidence>
<dbReference type="Ensembl" id="ENSHCOT00000006034.1">
    <property type="protein sequence ID" value="ENSHCOP00000005042.1"/>
    <property type="gene ID" value="ENSHCOG00000006675.1"/>
</dbReference>
<dbReference type="InterPro" id="IPR045885">
    <property type="entry name" value="GalNAc-T"/>
</dbReference>
<keyword evidence="10 18" id="KW-0430">Lectin</keyword>
<dbReference type="GO" id="GO:0004653">
    <property type="term" value="F:polypeptide N-acetylgalactosaminyltransferase activity"/>
    <property type="evidence" value="ECO:0007669"/>
    <property type="project" value="TreeGrafter"/>
</dbReference>
<evidence type="ECO:0000256" key="17">
    <source>
        <dbReference type="ARBA" id="ARBA00023211"/>
    </source>
</evidence>
<evidence type="ECO:0000256" key="12">
    <source>
        <dbReference type="ARBA" id="ARBA00022989"/>
    </source>
</evidence>
<dbReference type="GO" id="GO:0030246">
    <property type="term" value="F:carbohydrate binding"/>
    <property type="evidence" value="ECO:0007669"/>
    <property type="project" value="UniProtKB-KW"/>
</dbReference>
<dbReference type="UniPathway" id="UPA00378"/>
<keyword evidence="12" id="KW-1133">Transmembrane helix</keyword>
<evidence type="ECO:0000256" key="5">
    <source>
        <dbReference type="ARBA" id="ARBA00012644"/>
    </source>
</evidence>
<keyword evidence="15 18" id="KW-1015">Disulfide bond</keyword>
<dbReference type="Pfam" id="PF00535">
    <property type="entry name" value="Glycos_transf_2"/>
    <property type="match status" value="1"/>
</dbReference>
<evidence type="ECO:0000256" key="18">
    <source>
        <dbReference type="RuleBase" id="RU361242"/>
    </source>
</evidence>
<keyword evidence="16" id="KW-0325">Glycoprotein</keyword>
<comment type="pathway">
    <text evidence="3 18">Protein modification; protein glycosylation.</text>
</comment>
<dbReference type="FunFam" id="3.90.550.10:FF:000192">
    <property type="entry name" value="Polypeptide N-acetylgalactosaminyltransferase 9"/>
    <property type="match status" value="1"/>
</dbReference>
<comment type="subcellular location">
    <subcellularLocation>
        <location evidence="2 18">Golgi apparatus membrane</location>
        <topology evidence="2 18">Single-pass type II membrane protein</topology>
    </subcellularLocation>
</comment>
<dbReference type="InterPro" id="IPR000772">
    <property type="entry name" value="Ricin_B_lectin"/>
</dbReference>
<keyword evidence="22" id="KW-1185">Reference proteome</keyword>
<feature type="domain" description="Ricin B lectin" evidence="20">
    <location>
        <begin position="437"/>
        <end position="565"/>
    </location>
</feature>
<keyword evidence="7 18" id="KW-0808">Transferase</keyword>
<evidence type="ECO:0000256" key="7">
    <source>
        <dbReference type="ARBA" id="ARBA00022679"/>
    </source>
</evidence>
<evidence type="ECO:0000256" key="3">
    <source>
        <dbReference type="ARBA" id="ARBA00004922"/>
    </source>
</evidence>
<dbReference type="GO" id="GO:0046872">
    <property type="term" value="F:metal ion binding"/>
    <property type="evidence" value="ECO:0007669"/>
    <property type="project" value="UniProtKB-KW"/>
</dbReference>
<dbReference type="EC" id="2.4.1.-" evidence="18"/>
<dbReference type="Gene3D" id="2.80.10.50">
    <property type="match status" value="1"/>
</dbReference>
<keyword evidence="19" id="KW-0732">Signal</keyword>
<dbReference type="FunFam" id="2.80.10.50:FF:000017">
    <property type="entry name" value="Polypeptide N-acetylgalactosaminyltransferase"/>
    <property type="match status" value="1"/>
</dbReference>
<dbReference type="GeneTree" id="ENSGT00940000160161"/>
<evidence type="ECO:0000256" key="9">
    <source>
        <dbReference type="ARBA" id="ARBA00022723"/>
    </source>
</evidence>
<dbReference type="OMA" id="MTFWRKR"/>
<dbReference type="PANTHER" id="PTHR11675">
    <property type="entry name" value="N-ACETYLGALACTOSAMINYLTRANSFERASE"/>
    <property type="match status" value="1"/>
</dbReference>
<evidence type="ECO:0000256" key="16">
    <source>
        <dbReference type="ARBA" id="ARBA00023180"/>
    </source>
</evidence>
<keyword evidence="14" id="KW-0472">Membrane</keyword>
<evidence type="ECO:0000256" key="2">
    <source>
        <dbReference type="ARBA" id="ARBA00004323"/>
    </source>
</evidence>
<evidence type="ECO:0000256" key="15">
    <source>
        <dbReference type="ARBA" id="ARBA00023157"/>
    </source>
</evidence>
<dbReference type="CDD" id="cd02510">
    <property type="entry name" value="pp-GalNAc-T"/>
    <property type="match status" value="1"/>
</dbReference>
<keyword evidence="8" id="KW-0812">Transmembrane</keyword>
<proteinExistence type="inferred from homology"/>
<evidence type="ECO:0000256" key="11">
    <source>
        <dbReference type="ARBA" id="ARBA00022968"/>
    </source>
</evidence>
<dbReference type="InterPro" id="IPR029044">
    <property type="entry name" value="Nucleotide-diphossugar_trans"/>
</dbReference>
<organism evidence="21 22">
    <name type="scientific">Hippocampus comes</name>
    <name type="common">Tiger tail seahorse</name>
    <dbReference type="NCBI Taxonomy" id="109280"/>
    <lineage>
        <taxon>Eukaryota</taxon>
        <taxon>Metazoa</taxon>
        <taxon>Chordata</taxon>
        <taxon>Craniata</taxon>
        <taxon>Vertebrata</taxon>
        <taxon>Euteleostomi</taxon>
        <taxon>Actinopterygii</taxon>
        <taxon>Neopterygii</taxon>
        <taxon>Teleostei</taxon>
        <taxon>Neoteleostei</taxon>
        <taxon>Acanthomorphata</taxon>
        <taxon>Syngnathiaria</taxon>
        <taxon>Syngnathiformes</taxon>
        <taxon>Syngnathoidei</taxon>
        <taxon>Syngnathidae</taxon>
        <taxon>Hippocampus</taxon>
    </lineage>
</organism>
<evidence type="ECO:0000313" key="22">
    <source>
        <dbReference type="Proteomes" id="UP000264820"/>
    </source>
</evidence>
<dbReference type="SMART" id="SM00458">
    <property type="entry name" value="RICIN"/>
    <property type="match status" value="1"/>
</dbReference>
<evidence type="ECO:0000256" key="1">
    <source>
        <dbReference type="ARBA" id="ARBA00001936"/>
    </source>
</evidence>
<keyword evidence="6 18" id="KW-0328">Glycosyltransferase</keyword>
<reference evidence="21" key="1">
    <citation type="submission" date="2025-08" db="UniProtKB">
        <authorList>
            <consortium name="Ensembl"/>
        </authorList>
    </citation>
    <scope>IDENTIFICATION</scope>
</reference>
<evidence type="ECO:0000256" key="13">
    <source>
        <dbReference type="ARBA" id="ARBA00023034"/>
    </source>
</evidence>
<feature type="chain" id="PRO_5018630279" description="Polypeptide N-acetylgalactosaminyltransferase" evidence="19">
    <location>
        <begin position="25"/>
        <end position="575"/>
    </location>
</feature>
<feature type="signal peptide" evidence="19">
    <location>
        <begin position="1"/>
        <end position="24"/>
    </location>
</feature>